<dbReference type="PANTHER" id="PTHR31672:SF2">
    <property type="entry name" value="F-BOX DOMAIN-CONTAINING PROTEIN"/>
    <property type="match status" value="1"/>
</dbReference>
<dbReference type="InterPro" id="IPR036047">
    <property type="entry name" value="F-box-like_dom_sf"/>
</dbReference>
<name>A0ABD3HXJ2_9MARC</name>
<dbReference type="AlphaFoldDB" id="A0ABD3HXJ2"/>
<dbReference type="SUPFAM" id="SSF81383">
    <property type="entry name" value="F-box domain"/>
    <property type="match status" value="1"/>
</dbReference>
<protein>
    <recommendedName>
        <fullName evidence="1">F-box domain-containing protein</fullName>
    </recommendedName>
</protein>
<dbReference type="EMBL" id="JBJQOH010000002">
    <property type="protein sequence ID" value="KAL3695514.1"/>
    <property type="molecule type" value="Genomic_DNA"/>
</dbReference>
<accession>A0ABD3HXJ2</accession>
<dbReference type="PROSITE" id="PS50181">
    <property type="entry name" value="FBOX"/>
    <property type="match status" value="1"/>
</dbReference>
<dbReference type="Proteomes" id="UP001633002">
    <property type="component" value="Unassembled WGS sequence"/>
</dbReference>
<keyword evidence="3" id="KW-1185">Reference proteome</keyword>
<evidence type="ECO:0000313" key="3">
    <source>
        <dbReference type="Proteomes" id="UP001633002"/>
    </source>
</evidence>
<gene>
    <name evidence="2" type="ORF">R1sor_009590</name>
</gene>
<proteinExistence type="predicted"/>
<comment type="caution">
    <text evidence="2">The sequence shown here is derived from an EMBL/GenBank/DDBJ whole genome shotgun (WGS) entry which is preliminary data.</text>
</comment>
<feature type="domain" description="F-box" evidence="1">
    <location>
        <begin position="8"/>
        <end position="54"/>
    </location>
</feature>
<organism evidence="2 3">
    <name type="scientific">Riccia sorocarpa</name>
    <dbReference type="NCBI Taxonomy" id="122646"/>
    <lineage>
        <taxon>Eukaryota</taxon>
        <taxon>Viridiplantae</taxon>
        <taxon>Streptophyta</taxon>
        <taxon>Embryophyta</taxon>
        <taxon>Marchantiophyta</taxon>
        <taxon>Marchantiopsida</taxon>
        <taxon>Marchantiidae</taxon>
        <taxon>Marchantiales</taxon>
        <taxon>Ricciaceae</taxon>
        <taxon>Riccia</taxon>
    </lineage>
</organism>
<sequence length="492" mass="56499">MDTEDLDSTVWEQLPFVLLENILTKLPLCALMTWCRVCKRLKALIQSREFARRCDSVQPLAFFHYVKSKDPRHVEAYLDYGPDDDNLGSAPYLAIPNTKTNTWEKHTLNFASGPVTVVAADQGLICFESQYSKHTLFIYNPPTRQWKELRIPVRGKDWQLEAEIPVLDDGPKLRRFNKVECKLVGLIVDQEMGNYKVVVGWIKVQLMTYGNQPLYEFRKKPRKPRMTLIYDSDSSTWTATAVYPGLPVEDELIPRWESSWKPGASVRCGENLYWLVEEAYAPYGTAFRFIVRFDVKAGIWTADEPDLPRLVDVPLDPAFAPSDFPYSYTLHESERREPDGQLEGKPPQWNFHLAPHDGVVYVMAFDSLIRREAFSGEFSSLIPEVKMVDADFVSKVRELADPPEHYLPTKVASQGEVWYMVFEYGGVCWAVGCRNPLLVFAYNPRKNIWGWLPELDSTSSCSDVLRQGPAPYRLPYQLPNLFTLTLSLRAFV</sequence>
<evidence type="ECO:0000313" key="2">
    <source>
        <dbReference type="EMBL" id="KAL3695514.1"/>
    </source>
</evidence>
<dbReference type="InterPro" id="IPR050796">
    <property type="entry name" value="SCF_F-box_component"/>
</dbReference>
<dbReference type="InterPro" id="IPR001810">
    <property type="entry name" value="F-box_dom"/>
</dbReference>
<evidence type="ECO:0000259" key="1">
    <source>
        <dbReference type="PROSITE" id="PS50181"/>
    </source>
</evidence>
<dbReference type="SMART" id="SM00256">
    <property type="entry name" value="FBOX"/>
    <property type="match status" value="1"/>
</dbReference>
<dbReference type="Pfam" id="PF00646">
    <property type="entry name" value="F-box"/>
    <property type="match status" value="1"/>
</dbReference>
<reference evidence="2 3" key="1">
    <citation type="submission" date="2024-09" db="EMBL/GenBank/DDBJ databases">
        <title>Chromosome-scale assembly of Riccia sorocarpa.</title>
        <authorList>
            <person name="Paukszto L."/>
        </authorList>
    </citation>
    <scope>NUCLEOTIDE SEQUENCE [LARGE SCALE GENOMIC DNA]</scope>
    <source>
        <strain evidence="2">LP-2024</strain>
        <tissue evidence="2">Aerial parts of the thallus</tissue>
    </source>
</reference>
<dbReference type="PANTHER" id="PTHR31672">
    <property type="entry name" value="BNACNNG10540D PROTEIN"/>
    <property type="match status" value="1"/>
</dbReference>